<feature type="non-terminal residue" evidence="1">
    <location>
        <position position="122"/>
    </location>
</feature>
<comment type="caution">
    <text evidence="1">The sequence shown here is derived from an EMBL/GenBank/DDBJ whole genome shotgun (WGS) entry which is preliminary data.</text>
</comment>
<evidence type="ECO:0000313" key="1">
    <source>
        <dbReference type="EMBL" id="CAG8854292.1"/>
    </source>
</evidence>
<dbReference type="EMBL" id="CAJVQB010135771">
    <property type="protein sequence ID" value="CAG8854292.1"/>
    <property type="molecule type" value="Genomic_DNA"/>
</dbReference>
<feature type="non-terminal residue" evidence="1">
    <location>
        <position position="1"/>
    </location>
</feature>
<reference evidence="1 2" key="1">
    <citation type="submission" date="2021-06" db="EMBL/GenBank/DDBJ databases">
        <authorList>
            <person name="Kallberg Y."/>
            <person name="Tangrot J."/>
            <person name="Rosling A."/>
        </authorList>
    </citation>
    <scope>NUCLEOTIDE SEQUENCE [LARGE SCALE GENOMIC DNA]</scope>
    <source>
        <strain evidence="1 2">120-4 pot B 10/14</strain>
    </source>
</reference>
<dbReference type="Proteomes" id="UP000789901">
    <property type="component" value="Unassembled WGS sequence"/>
</dbReference>
<gene>
    <name evidence="1" type="ORF">GMARGA_LOCUS43113</name>
</gene>
<sequence>ADANITTALGKTNKTFFSTSLFAPSQLFNTENFVQNAEISLLLLDFQIILSNFQITSSPHINTTTMRNLQIAAQTSNYMLPEPIFELYQLTNSTDSNTTIKQNPSQKLYSRAHTATNAYRKQ</sequence>
<accession>A0ABN7XH49</accession>
<keyword evidence="2" id="KW-1185">Reference proteome</keyword>
<organism evidence="1 2">
    <name type="scientific">Gigaspora margarita</name>
    <dbReference type="NCBI Taxonomy" id="4874"/>
    <lineage>
        <taxon>Eukaryota</taxon>
        <taxon>Fungi</taxon>
        <taxon>Fungi incertae sedis</taxon>
        <taxon>Mucoromycota</taxon>
        <taxon>Glomeromycotina</taxon>
        <taxon>Glomeromycetes</taxon>
        <taxon>Diversisporales</taxon>
        <taxon>Gigasporaceae</taxon>
        <taxon>Gigaspora</taxon>
    </lineage>
</organism>
<protein>
    <submittedName>
        <fullName evidence="1">15996_t:CDS:1</fullName>
    </submittedName>
</protein>
<proteinExistence type="predicted"/>
<name>A0ABN7XH49_GIGMA</name>
<evidence type="ECO:0000313" key="2">
    <source>
        <dbReference type="Proteomes" id="UP000789901"/>
    </source>
</evidence>